<dbReference type="Proteomes" id="UP000269689">
    <property type="component" value="Unassembled WGS sequence"/>
</dbReference>
<sequence>MRTALLFTTLLMLPACQIGLPEIDSRPADDMRPVNIEADPNSVKDDDSAPSEQAATPTPEASLSAAFEQAASAANAPIEPKKTGLFARLRKSEPPQVSVLAGTGIEVIAGSDAAPARAALKAPDPADSDAADIDVAPQSETDIAQPTAPVSAAPSKAKKPLFGFLKSGSGEARVASKSTVALGQVLPFGEVGIACEVGQKDLGTQVDQSPSKGAARWQLFDTDPSSIAPRTQFITGFKDGCARQVTASLIMFGSPDLHEVHRYSKSQSKVSWSSADDAYEKIKSSACGVPRKTPCPVSKVDNLARDLAFVSVYRNFGDTTGWLELLLYNGSLTTKEMR</sequence>
<name>A0A3N4V063_9RHOB</name>
<feature type="region of interest" description="Disordered" evidence="1">
    <location>
        <begin position="22"/>
        <end position="62"/>
    </location>
</feature>
<protein>
    <submittedName>
        <fullName evidence="2">Uncharacterized protein</fullName>
    </submittedName>
</protein>
<comment type="caution">
    <text evidence="2">The sequence shown here is derived from an EMBL/GenBank/DDBJ whole genome shotgun (WGS) entry which is preliminary data.</text>
</comment>
<organism evidence="2 3">
    <name type="scientific">Pacificibacter maritimus</name>
    <dbReference type="NCBI Taxonomy" id="762213"/>
    <lineage>
        <taxon>Bacteria</taxon>
        <taxon>Pseudomonadati</taxon>
        <taxon>Pseudomonadota</taxon>
        <taxon>Alphaproteobacteria</taxon>
        <taxon>Rhodobacterales</taxon>
        <taxon>Roseobacteraceae</taxon>
        <taxon>Pacificibacter</taxon>
    </lineage>
</organism>
<dbReference type="EMBL" id="RKQK01000002">
    <property type="protein sequence ID" value="RPE67250.1"/>
    <property type="molecule type" value="Genomic_DNA"/>
</dbReference>
<gene>
    <name evidence="2" type="ORF">EDD53_1655</name>
</gene>
<reference evidence="2 3" key="1">
    <citation type="submission" date="2018-11" db="EMBL/GenBank/DDBJ databases">
        <title>Genomic Encyclopedia of Type Strains, Phase IV (KMG-IV): sequencing the most valuable type-strain genomes for metagenomic binning, comparative biology and taxonomic classification.</title>
        <authorList>
            <person name="Goeker M."/>
        </authorList>
    </citation>
    <scope>NUCLEOTIDE SEQUENCE [LARGE SCALE GENOMIC DNA]</scope>
    <source>
        <strain evidence="2 3">DSM 104731</strain>
    </source>
</reference>
<dbReference type="RefSeq" id="WP_123792717.1">
    <property type="nucleotide sequence ID" value="NZ_RKQK01000002.1"/>
</dbReference>
<evidence type="ECO:0000256" key="1">
    <source>
        <dbReference type="SAM" id="MobiDB-lite"/>
    </source>
</evidence>
<feature type="compositionally biased region" description="Basic and acidic residues" evidence="1">
    <location>
        <begin position="23"/>
        <end position="32"/>
    </location>
</feature>
<dbReference type="AlphaFoldDB" id="A0A3N4V063"/>
<proteinExistence type="predicted"/>
<evidence type="ECO:0000313" key="3">
    <source>
        <dbReference type="Proteomes" id="UP000269689"/>
    </source>
</evidence>
<evidence type="ECO:0000313" key="2">
    <source>
        <dbReference type="EMBL" id="RPE67250.1"/>
    </source>
</evidence>
<accession>A0A3N4V063</accession>
<keyword evidence="3" id="KW-1185">Reference proteome</keyword>
<dbReference type="OrthoDB" id="7865311at2"/>